<dbReference type="InterPro" id="IPR011990">
    <property type="entry name" value="TPR-like_helical_dom_sf"/>
</dbReference>
<name>A0ABD1VUC4_9LAMI</name>
<protein>
    <submittedName>
        <fullName evidence="5">Pentatricopeptide repeat-containing protein</fullName>
    </submittedName>
</protein>
<keyword evidence="4" id="KW-1133">Transmembrane helix</keyword>
<feature type="transmembrane region" description="Helical" evidence="4">
    <location>
        <begin position="61"/>
        <end position="84"/>
    </location>
</feature>
<dbReference type="NCBIfam" id="TIGR00756">
    <property type="entry name" value="PPR"/>
    <property type="match status" value="1"/>
</dbReference>
<organism evidence="5 6">
    <name type="scientific">Abeliophyllum distichum</name>
    <dbReference type="NCBI Taxonomy" id="126358"/>
    <lineage>
        <taxon>Eukaryota</taxon>
        <taxon>Viridiplantae</taxon>
        <taxon>Streptophyta</taxon>
        <taxon>Embryophyta</taxon>
        <taxon>Tracheophyta</taxon>
        <taxon>Spermatophyta</taxon>
        <taxon>Magnoliopsida</taxon>
        <taxon>eudicotyledons</taxon>
        <taxon>Gunneridae</taxon>
        <taxon>Pentapetalae</taxon>
        <taxon>asterids</taxon>
        <taxon>lamiids</taxon>
        <taxon>Lamiales</taxon>
        <taxon>Oleaceae</taxon>
        <taxon>Forsythieae</taxon>
        <taxon>Abeliophyllum</taxon>
    </lineage>
</organism>
<dbReference type="Pfam" id="PF13041">
    <property type="entry name" value="PPR_2"/>
    <property type="match status" value="1"/>
</dbReference>
<evidence type="ECO:0000313" key="6">
    <source>
        <dbReference type="Proteomes" id="UP001604336"/>
    </source>
</evidence>
<dbReference type="InterPro" id="IPR050667">
    <property type="entry name" value="PPR-containing_protein"/>
</dbReference>
<dbReference type="PROSITE" id="PS51375">
    <property type="entry name" value="PPR"/>
    <property type="match status" value="1"/>
</dbReference>
<proteinExistence type="inferred from homology"/>
<comment type="caution">
    <text evidence="5">The sequence shown here is derived from an EMBL/GenBank/DDBJ whole genome shotgun (WGS) entry which is preliminary data.</text>
</comment>
<accession>A0ABD1VUC4</accession>
<feature type="repeat" description="PPR" evidence="3">
    <location>
        <begin position="76"/>
        <end position="110"/>
    </location>
</feature>
<reference evidence="6" key="1">
    <citation type="submission" date="2024-07" db="EMBL/GenBank/DDBJ databases">
        <title>Two chromosome-level genome assemblies of Korean endemic species Abeliophyllum distichum and Forsythia ovata (Oleaceae).</title>
        <authorList>
            <person name="Jang H."/>
        </authorList>
    </citation>
    <scope>NUCLEOTIDE SEQUENCE [LARGE SCALE GENOMIC DNA]</scope>
</reference>
<keyword evidence="2" id="KW-0677">Repeat</keyword>
<keyword evidence="4" id="KW-0812">Transmembrane</keyword>
<gene>
    <name evidence="5" type="ORF">Adt_01921</name>
</gene>
<dbReference type="EMBL" id="JBFOLK010000001">
    <property type="protein sequence ID" value="KAL2540943.1"/>
    <property type="molecule type" value="Genomic_DNA"/>
</dbReference>
<evidence type="ECO:0000256" key="1">
    <source>
        <dbReference type="ARBA" id="ARBA00007626"/>
    </source>
</evidence>
<dbReference type="Pfam" id="PF13812">
    <property type="entry name" value="PPR_3"/>
    <property type="match status" value="1"/>
</dbReference>
<evidence type="ECO:0000256" key="3">
    <source>
        <dbReference type="PROSITE-ProRule" id="PRU00708"/>
    </source>
</evidence>
<evidence type="ECO:0000313" key="5">
    <source>
        <dbReference type="EMBL" id="KAL2540943.1"/>
    </source>
</evidence>
<dbReference type="PANTHER" id="PTHR47939:SF1">
    <property type="entry name" value="OS04G0684500 PROTEIN"/>
    <property type="match status" value="1"/>
</dbReference>
<evidence type="ECO:0000256" key="2">
    <source>
        <dbReference type="ARBA" id="ARBA00022737"/>
    </source>
</evidence>
<feature type="transmembrane region" description="Helical" evidence="4">
    <location>
        <begin position="33"/>
        <end position="55"/>
    </location>
</feature>
<dbReference type="PANTHER" id="PTHR47939">
    <property type="entry name" value="MEMBRANE-ASSOCIATED SALT-INDUCIBLE PROTEIN-LIKE"/>
    <property type="match status" value="1"/>
</dbReference>
<dbReference type="AlphaFoldDB" id="A0ABD1VUC4"/>
<dbReference type="InterPro" id="IPR002885">
    <property type="entry name" value="PPR_rpt"/>
</dbReference>
<comment type="similarity">
    <text evidence="1">Belongs to the PPR family. P subfamily.</text>
</comment>
<dbReference type="Gene3D" id="1.25.40.10">
    <property type="entry name" value="Tetratricopeptide repeat domain"/>
    <property type="match status" value="1"/>
</dbReference>
<keyword evidence="6" id="KW-1185">Reference proteome</keyword>
<evidence type="ECO:0000256" key="4">
    <source>
        <dbReference type="SAM" id="Phobius"/>
    </source>
</evidence>
<keyword evidence="4" id="KW-0472">Membrane</keyword>
<dbReference type="Proteomes" id="UP001604336">
    <property type="component" value="Unassembled WGS sequence"/>
</dbReference>
<sequence length="129" mass="14181">MGLVPSGHTCNFLVQILAKNKEHKMSFSVYRKMTCVGVLPSFLSFSSLVECFVHFNMPELALAVPGIILKCGFSINVYVANLVLKGLCYKGNIVKAVEFLDEMGRNSVLPDVVSFNTLIKGLCRGEEFG</sequence>